<dbReference type="InterPro" id="IPR043993">
    <property type="entry name" value="T4SS_pilin"/>
</dbReference>
<sequence>MLKKIVLRLNGSTAKWLYVLIILFFVFKSPVFAQTPTSGPPTCDLCGLCQGQPAPSNWNSCHSCLYEGDIPTENAYWTVIGCVSTSPEGFLKSIFSFLLSIAGGISFLALLYGGAVILMSSGNPERLNSGKEIFISSIVGLLLILFSVFLLKVVGFDILRIPGFA</sequence>
<dbReference type="EMBL" id="LBXN01000012">
    <property type="protein sequence ID" value="KKR33726.1"/>
    <property type="molecule type" value="Genomic_DNA"/>
</dbReference>
<name>A0A0G0Q8T4_9BACT</name>
<feature type="transmembrane region" description="Helical" evidence="1">
    <location>
        <begin position="94"/>
        <end position="121"/>
    </location>
</feature>
<dbReference type="AlphaFoldDB" id="A0A0G0Q8T4"/>
<evidence type="ECO:0000313" key="2">
    <source>
        <dbReference type="EMBL" id="KKR33726.1"/>
    </source>
</evidence>
<reference evidence="2 3" key="1">
    <citation type="journal article" date="2015" name="Nature">
        <title>rRNA introns, odd ribosomes, and small enigmatic genomes across a large radiation of phyla.</title>
        <authorList>
            <person name="Brown C.T."/>
            <person name="Hug L.A."/>
            <person name="Thomas B.C."/>
            <person name="Sharon I."/>
            <person name="Castelle C.J."/>
            <person name="Singh A."/>
            <person name="Wilkins M.J."/>
            <person name="Williams K.H."/>
            <person name="Banfield J.F."/>
        </authorList>
    </citation>
    <scope>NUCLEOTIDE SEQUENCE [LARGE SCALE GENOMIC DNA]</scope>
</reference>
<accession>A0A0G0Q8T4</accession>
<keyword evidence="1" id="KW-0812">Transmembrane</keyword>
<dbReference type="Proteomes" id="UP000034539">
    <property type="component" value="Unassembled WGS sequence"/>
</dbReference>
<proteinExistence type="predicted"/>
<gene>
    <name evidence="2" type="ORF">UT63_C0012G0005</name>
</gene>
<organism evidence="2 3">
    <name type="scientific">Candidatus Gottesmanbacteria bacterium GW2011_GWC2_39_8</name>
    <dbReference type="NCBI Taxonomy" id="1618450"/>
    <lineage>
        <taxon>Bacteria</taxon>
        <taxon>Candidatus Gottesmaniibacteriota</taxon>
    </lineage>
</organism>
<feature type="transmembrane region" description="Helical" evidence="1">
    <location>
        <begin position="133"/>
        <end position="154"/>
    </location>
</feature>
<comment type="caution">
    <text evidence="2">The sequence shown here is derived from an EMBL/GenBank/DDBJ whole genome shotgun (WGS) entry which is preliminary data.</text>
</comment>
<evidence type="ECO:0000313" key="3">
    <source>
        <dbReference type="Proteomes" id="UP000034539"/>
    </source>
</evidence>
<evidence type="ECO:0000256" key="1">
    <source>
        <dbReference type="SAM" id="Phobius"/>
    </source>
</evidence>
<dbReference type="Pfam" id="PF18895">
    <property type="entry name" value="T4SS_pilin"/>
    <property type="match status" value="1"/>
</dbReference>
<keyword evidence="1" id="KW-1133">Transmembrane helix</keyword>
<keyword evidence="1" id="KW-0472">Membrane</keyword>
<protein>
    <submittedName>
        <fullName evidence="2">Uncharacterized protein</fullName>
    </submittedName>
</protein>